<protein>
    <submittedName>
        <fullName evidence="2">Uncharacterized protein</fullName>
    </submittedName>
</protein>
<proteinExistence type="predicted"/>
<feature type="region of interest" description="Disordered" evidence="1">
    <location>
        <begin position="1"/>
        <end position="80"/>
    </location>
</feature>
<feature type="compositionally biased region" description="Basic and acidic residues" evidence="1">
    <location>
        <begin position="39"/>
        <end position="48"/>
    </location>
</feature>
<reference evidence="2 3" key="1">
    <citation type="journal article" date="2020" name="Microb. Genom.">
        <title>Genetic diversity of clinical and environmental Mucorales isolates obtained from an investigation of mucormycosis cases among solid organ transplant recipients.</title>
        <authorList>
            <person name="Nguyen M.H."/>
            <person name="Kaul D."/>
            <person name="Muto C."/>
            <person name="Cheng S.J."/>
            <person name="Richter R.A."/>
            <person name="Bruno V.M."/>
            <person name="Liu G."/>
            <person name="Beyhan S."/>
            <person name="Sundermann A.J."/>
            <person name="Mounaud S."/>
            <person name="Pasculle A.W."/>
            <person name="Nierman W.C."/>
            <person name="Driscoll E."/>
            <person name="Cumbie R."/>
            <person name="Clancy C.J."/>
            <person name="Dupont C.L."/>
        </authorList>
    </citation>
    <scope>NUCLEOTIDE SEQUENCE [LARGE SCALE GENOMIC DNA]</scope>
    <source>
        <strain evidence="2 3">GL24</strain>
    </source>
</reference>
<dbReference type="AlphaFoldDB" id="A0A9P6Y6W7"/>
<evidence type="ECO:0000313" key="3">
    <source>
        <dbReference type="Proteomes" id="UP000740926"/>
    </source>
</evidence>
<sequence length="203" mass="21266">MTELQADGWTGFGGRRQSRQQHQQAGPGAHAARQQRGSESSRDRRDHATTPGGSRTPPSRRQGPARHATWAGNDADAGASTKACITRKSTGATSMHSLDHAATAILVVRYPLCKALSVQRGHRPAHHERGTAEGAVLHPHAAVVAGHDAGHHCQAETNTAGRALAAERYPGHRRRRAAASDRRPAAAAGAPANARAPARCAAG</sequence>
<evidence type="ECO:0000313" key="2">
    <source>
        <dbReference type="EMBL" id="KAG1540925.1"/>
    </source>
</evidence>
<accession>A0A9P6Y6W7</accession>
<name>A0A9P6Y6W7_9FUNG</name>
<feature type="compositionally biased region" description="Low complexity" evidence="1">
    <location>
        <begin position="20"/>
        <end position="37"/>
    </location>
</feature>
<comment type="caution">
    <text evidence="2">The sequence shown here is derived from an EMBL/GenBank/DDBJ whole genome shotgun (WGS) entry which is preliminary data.</text>
</comment>
<feature type="region of interest" description="Disordered" evidence="1">
    <location>
        <begin position="166"/>
        <end position="203"/>
    </location>
</feature>
<keyword evidence="3" id="KW-1185">Reference proteome</keyword>
<dbReference type="Proteomes" id="UP000740926">
    <property type="component" value="Unassembled WGS sequence"/>
</dbReference>
<feature type="compositionally biased region" description="Low complexity" evidence="1">
    <location>
        <begin position="185"/>
        <end position="203"/>
    </location>
</feature>
<dbReference type="EMBL" id="JAANIU010006633">
    <property type="protein sequence ID" value="KAG1540925.1"/>
    <property type="molecule type" value="Genomic_DNA"/>
</dbReference>
<gene>
    <name evidence="2" type="ORF">G6F50_014296</name>
</gene>
<evidence type="ECO:0000256" key="1">
    <source>
        <dbReference type="SAM" id="MobiDB-lite"/>
    </source>
</evidence>
<organism evidence="2 3">
    <name type="scientific">Rhizopus delemar</name>
    <dbReference type="NCBI Taxonomy" id="936053"/>
    <lineage>
        <taxon>Eukaryota</taxon>
        <taxon>Fungi</taxon>
        <taxon>Fungi incertae sedis</taxon>
        <taxon>Mucoromycota</taxon>
        <taxon>Mucoromycotina</taxon>
        <taxon>Mucoromycetes</taxon>
        <taxon>Mucorales</taxon>
        <taxon>Mucorineae</taxon>
        <taxon>Rhizopodaceae</taxon>
        <taxon>Rhizopus</taxon>
    </lineage>
</organism>